<reference evidence="1" key="1">
    <citation type="submission" date="2021-11" db="EMBL/GenBank/DDBJ databases">
        <authorList>
            <person name="Schell T."/>
        </authorList>
    </citation>
    <scope>NUCLEOTIDE SEQUENCE</scope>
    <source>
        <strain evidence="1">M5</strain>
    </source>
</reference>
<dbReference type="OrthoDB" id="10064970at2759"/>
<gene>
    <name evidence="1" type="ORF">DGAL_LOCUS7371</name>
</gene>
<name>A0A8J2RMS4_9CRUS</name>
<evidence type="ECO:0000313" key="1">
    <source>
        <dbReference type="EMBL" id="CAH0104465.1"/>
    </source>
</evidence>
<accession>A0A8J2RMS4</accession>
<dbReference type="EMBL" id="CAKKLH010000143">
    <property type="protein sequence ID" value="CAH0104465.1"/>
    <property type="molecule type" value="Genomic_DNA"/>
</dbReference>
<sequence>MSPVGGIYRLWFAVFDVRYWRYWMLCDETYPLAKHFFTSNAYQCLEVNAHSLVLIELRQELEPAELFLPFIFGSQQCETYFKALRSFTPVGSTQTNIFHCRRIQFLCYTDLHVVRPAGPVGQIFTCGPIPCGESLSQGIKFENIGLKEIIFNLLRKCKHGEASTVKPLKIIFYRELKKIWQKRKLAPLATNNCDKPLQMLFLWIHTTSRLIHCYYNGLEEINKV</sequence>
<proteinExistence type="predicted"/>
<protein>
    <submittedName>
        <fullName evidence="1">Uncharacterized protein</fullName>
    </submittedName>
</protein>
<organism evidence="1 2">
    <name type="scientific">Daphnia galeata</name>
    <dbReference type="NCBI Taxonomy" id="27404"/>
    <lineage>
        <taxon>Eukaryota</taxon>
        <taxon>Metazoa</taxon>
        <taxon>Ecdysozoa</taxon>
        <taxon>Arthropoda</taxon>
        <taxon>Crustacea</taxon>
        <taxon>Branchiopoda</taxon>
        <taxon>Diplostraca</taxon>
        <taxon>Cladocera</taxon>
        <taxon>Anomopoda</taxon>
        <taxon>Daphniidae</taxon>
        <taxon>Daphnia</taxon>
    </lineage>
</organism>
<dbReference type="AlphaFoldDB" id="A0A8J2RMS4"/>
<comment type="caution">
    <text evidence="1">The sequence shown here is derived from an EMBL/GenBank/DDBJ whole genome shotgun (WGS) entry which is preliminary data.</text>
</comment>
<dbReference type="Proteomes" id="UP000789390">
    <property type="component" value="Unassembled WGS sequence"/>
</dbReference>
<keyword evidence="2" id="KW-1185">Reference proteome</keyword>
<evidence type="ECO:0000313" key="2">
    <source>
        <dbReference type="Proteomes" id="UP000789390"/>
    </source>
</evidence>